<keyword evidence="3" id="KW-1185">Reference proteome</keyword>
<comment type="caution">
    <text evidence="2">The sequence shown here is derived from an EMBL/GenBank/DDBJ whole genome shotgun (WGS) entry which is preliminary data.</text>
</comment>
<accession>A0A9X1UMS9</accession>
<protein>
    <submittedName>
        <fullName evidence="2">Uncharacterized protein</fullName>
    </submittedName>
</protein>
<sequence length="94" mass="10208">MDDQLLHNRPFDEITIGESASLARTAQRNDIDLFAAVGLFGAARRIPHSRTGLSSSRPSRGDGSSRRFVQSSGKGESCLYRNSGKAAIPSWTSR</sequence>
<feature type="region of interest" description="Disordered" evidence="1">
    <location>
        <begin position="48"/>
        <end position="80"/>
    </location>
</feature>
<dbReference type="AlphaFoldDB" id="A0A9X1UMS9"/>
<evidence type="ECO:0000313" key="3">
    <source>
        <dbReference type="Proteomes" id="UP001139308"/>
    </source>
</evidence>
<proteinExistence type="predicted"/>
<evidence type="ECO:0000256" key="1">
    <source>
        <dbReference type="SAM" id="MobiDB-lite"/>
    </source>
</evidence>
<dbReference type="RefSeq" id="WP_238467883.1">
    <property type="nucleotide sequence ID" value="NZ_JAKLJA010000046.1"/>
</dbReference>
<name>A0A9X1UMS9_9BURK</name>
<evidence type="ECO:0000313" key="2">
    <source>
        <dbReference type="EMBL" id="MCG5077992.1"/>
    </source>
</evidence>
<organism evidence="2 3">
    <name type="scientific">Paraburkholderia tagetis</name>
    <dbReference type="NCBI Taxonomy" id="2913261"/>
    <lineage>
        <taxon>Bacteria</taxon>
        <taxon>Pseudomonadati</taxon>
        <taxon>Pseudomonadota</taxon>
        <taxon>Betaproteobacteria</taxon>
        <taxon>Burkholderiales</taxon>
        <taxon>Burkholderiaceae</taxon>
        <taxon>Paraburkholderia</taxon>
    </lineage>
</organism>
<dbReference type="EMBL" id="JAKLJA010000046">
    <property type="protein sequence ID" value="MCG5077992.1"/>
    <property type="molecule type" value="Genomic_DNA"/>
</dbReference>
<gene>
    <name evidence="2" type="ORF">L5014_32415</name>
</gene>
<reference evidence="2" key="1">
    <citation type="submission" date="2022-01" db="EMBL/GenBank/DDBJ databases">
        <title>Genome sequence and assembly of Parabukholderia sp. RG36.</title>
        <authorList>
            <person name="Chhetri G."/>
        </authorList>
    </citation>
    <scope>NUCLEOTIDE SEQUENCE</scope>
    <source>
        <strain evidence="2">RG36</strain>
    </source>
</reference>
<dbReference type="Proteomes" id="UP001139308">
    <property type="component" value="Unassembled WGS sequence"/>
</dbReference>